<proteinExistence type="predicted"/>
<protein>
    <recommendedName>
        <fullName evidence="2">Dynamin-type G domain-containing protein</fullName>
    </recommendedName>
</protein>
<organism evidence="3 4">
    <name type="scientific">Acinetobacter piscicola</name>
    <dbReference type="NCBI Taxonomy" id="2006115"/>
    <lineage>
        <taxon>Bacteria</taxon>
        <taxon>Pseudomonadati</taxon>
        <taxon>Pseudomonadota</taxon>
        <taxon>Gammaproteobacteria</taxon>
        <taxon>Moraxellales</taxon>
        <taxon>Moraxellaceae</taxon>
        <taxon>Acinetobacter</taxon>
    </lineage>
</organism>
<accession>A0A7S7AJF3</accession>
<dbReference type="InterPro" id="IPR045063">
    <property type="entry name" value="Dynamin_N"/>
</dbReference>
<feature type="coiled-coil region" evidence="1">
    <location>
        <begin position="420"/>
        <end position="454"/>
    </location>
</feature>
<evidence type="ECO:0000259" key="2">
    <source>
        <dbReference type="PROSITE" id="PS51718"/>
    </source>
</evidence>
<keyword evidence="4" id="KW-1185">Reference proteome</keyword>
<dbReference type="PANTHER" id="PTHR43681:SF1">
    <property type="entry name" value="SARCALUMENIN"/>
    <property type="match status" value="1"/>
</dbReference>
<dbReference type="PANTHER" id="PTHR43681">
    <property type="entry name" value="TRANSMEMBRANE GTPASE FZO"/>
    <property type="match status" value="1"/>
</dbReference>
<dbReference type="GO" id="GO:0005525">
    <property type="term" value="F:GTP binding"/>
    <property type="evidence" value="ECO:0007669"/>
    <property type="project" value="InterPro"/>
</dbReference>
<dbReference type="EMBL" id="CP048659">
    <property type="protein sequence ID" value="QOW47989.1"/>
    <property type="molecule type" value="Genomic_DNA"/>
</dbReference>
<reference evidence="3 4" key="1">
    <citation type="submission" date="2020-02" db="EMBL/GenBank/DDBJ databases">
        <title>Tigecycline-resistant Acinetobacter species from pigs and migratory birds.</title>
        <authorList>
            <person name="Chen C."/>
            <person name="Sun J."/>
            <person name="Liao X.-P."/>
            <person name="Liu Y.-H."/>
        </authorList>
    </citation>
    <scope>NUCLEOTIDE SEQUENCE [LARGE SCALE GENOMIC DNA]</scope>
    <source>
        <strain evidence="3 4">YH12207_T</strain>
    </source>
</reference>
<feature type="domain" description="Dynamin-type G" evidence="2">
    <location>
        <begin position="38"/>
        <end position="374"/>
    </location>
</feature>
<evidence type="ECO:0000313" key="3">
    <source>
        <dbReference type="EMBL" id="QOW47989.1"/>
    </source>
</evidence>
<dbReference type="Pfam" id="PF00350">
    <property type="entry name" value="Dynamin_N"/>
    <property type="match status" value="1"/>
</dbReference>
<dbReference type="PROSITE" id="PS51718">
    <property type="entry name" value="G_DYNAMIN_2"/>
    <property type="match status" value="1"/>
</dbReference>
<keyword evidence="1" id="KW-0175">Coiled coil</keyword>
<dbReference type="InterPro" id="IPR027417">
    <property type="entry name" value="P-loop_NTPase"/>
</dbReference>
<feature type="coiled-coil region" evidence="1">
    <location>
        <begin position="741"/>
        <end position="768"/>
    </location>
</feature>
<dbReference type="InterPro" id="IPR051943">
    <property type="entry name" value="TRAFAC_Dynamin-like_GTPase"/>
</dbReference>
<sequence length="780" mass="88684">MSEKGVLDHANEQNQATLDTTSVQQELMILRGEALKVTELEMVLAVVGTMKAGKSTTINAIVGREILPNRNAPMTAIPTLIKHRKGQKQPHLTFSKKASQPANQLVRDLKKCFQQEQYTATLEKLRTDKDLYLTVERIQQGIKVVNDAVGEKQIFDFLVSINDLVRIAPHFDLEFPFDQYQEVDQLPVIEVEFAHLQEMEEQGGKLILLDTPGPNEAGQTHLRPMLQDQLKKASAVLAVMDYTQLKSEADAQVREDIQSIAHTAKNRIYALVNKFDNCDRNGMKEPEVKTFVEGLTEGVIKQENTYPVAAKWAYLANRAKNERFEDGSLPDVESNGWVEDFYDEAGLRRESHRTPERIAEAIDDLWQDSLFSQPLKEVIAASHQKAAFVALDSAVDKLDECSEKINTVLSVKETAIHKTTDELQRVITQLEQDIASIDDTQDQAENSIQGLQNNFSLEINQFIHEQFEDVKSTIIQKTSEGNEQTKKLEKNKTTISNENKGVVSFIKRYMKDKAKRFFGFGNAKINLEKGHIEYDSKNPILDFGEDKTAATDFLKQIGEILPVVNMKINQEVEKQLDTLLEDFESEFKDKILVQAQKSIQKVNQTLSTGGFDDIQLSLPSHKQLALKTSSAKMMKNVMNVKSHQETRSRVVDSAWGRFKNWFSDDWGREDYTVTVKNYTIDMNKVSEEIQVSLAQSQKEIQTALQKEINAPLKQASYQFFKVFKQKIMGLTADIQNSLDAKQQFQQNEQEAMEMILALKKECQNIQARTQQLKSIVLQKL</sequence>
<dbReference type="Gene3D" id="3.40.50.300">
    <property type="entry name" value="P-loop containing nucleotide triphosphate hydrolases"/>
    <property type="match status" value="1"/>
</dbReference>
<dbReference type="SUPFAM" id="SSF52540">
    <property type="entry name" value="P-loop containing nucleoside triphosphate hydrolases"/>
    <property type="match status" value="1"/>
</dbReference>
<gene>
    <name evidence="3" type="ORF">G0028_18275</name>
</gene>
<evidence type="ECO:0000313" key="4">
    <source>
        <dbReference type="Proteomes" id="UP000593966"/>
    </source>
</evidence>
<dbReference type="AlphaFoldDB" id="A0A7S7AJF3"/>
<dbReference type="InterPro" id="IPR030381">
    <property type="entry name" value="G_DYNAMIN_dom"/>
</dbReference>
<dbReference type="Proteomes" id="UP000593966">
    <property type="component" value="Chromosome"/>
</dbReference>
<dbReference type="CDD" id="cd00882">
    <property type="entry name" value="Ras_like_GTPase"/>
    <property type="match status" value="1"/>
</dbReference>
<evidence type="ECO:0000256" key="1">
    <source>
        <dbReference type="SAM" id="Coils"/>
    </source>
</evidence>
<name>A0A7S7AJF3_9GAMM</name>